<comment type="caution">
    <text evidence="3">The sequence shown here is derived from an EMBL/GenBank/DDBJ whole genome shotgun (WGS) entry which is preliminary data.</text>
</comment>
<dbReference type="InterPro" id="IPR027417">
    <property type="entry name" value="P-loop_NTPase"/>
</dbReference>
<dbReference type="PANTHER" id="PTHR47691:SF3">
    <property type="entry name" value="HTH-TYPE TRANSCRIPTIONAL REGULATOR RV0890C-RELATED"/>
    <property type="match status" value="1"/>
</dbReference>
<dbReference type="RefSeq" id="WP_023552278.1">
    <property type="nucleotide sequence ID" value="NZ_CM002285.1"/>
</dbReference>
<evidence type="ECO:0000259" key="2">
    <source>
        <dbReference type="Pfam" id="PF13191"/>
    </source>
</evidence>
<dbReference type="PATRIC" id="fig|1352936.5.peg.7891"/>
<protein>
    <recommendedName>
        <fullName evidence="2">Orc1-like AAA ATPase domain-containing protein</fullName>
    </recommendedName>
</protein>
<evidence type="ECO:0000256" key="1">
    <source>
        <dbReference type="SAM" id="MobiDB-lite"/>
    </source>
</evidence>
<dbReference type="Pfam" id="PF13191">
    <property type="entry name" value="AAA_16"/>
    <property type="match status" value="1"/>
</dbReference>
<dbReference type="Proteomes" id="UP000017984">
    <property type="component" value="Chromosome"/>
</dbReference>
<feature type="domain" description="Orc1-like AAA ATPase" evidence="2">
    <location>
        <begin position="32"/>
        <end position="179"/>
    </location>
</feature>
<dbReference type="Pfam" id="PF13424">
    <property type="entry name" value="TPR_12"/>
    <property type="match status" value="2"/>
</dbReference>
<proteinExistence type="predicted"/>
<evidence type="ECO:0000313" key="3">
    <source>
        <dbReference type="EMBL" id="EST21109.1"/>
    </source>
</evidence>
<gene>
    <name evidence="3" type="ORF">M878_38075</name>
</gene>
<dbReference type="PANTHER" id="PTHR47691">
    <property type="entry name" value="REGULATOR-RELATED"/>
    <property type="match status" value="1"/>
</dbReference>
<dbReference type="PRINTS" id="PR00364">
    <property type="entry name" value="DISEASERSIST"/>
</dbReference>
<dbReference type="OrthoDB" id="581105at2"/>
<feature type="region of interest" description="Disordered" evidence="1">
    <location>
        <begin position="375"/>
        <end position="400"/>
    </location>
</feature>
<evidence type="ECO:0000313" key="4">
    <source>
        <dbReference type="Proteomes" id="UP000017984"/>
    </source>
</evidence>
<dbReference type="InterPro" id="IPR011990">
    <property type="entry name" value="TPR-like_helical_dom_sf"/>
</dbReference>
<organism evidence="3 4">
    <name type="scientific">Streptomyces roseochromogenus subsp. oscitans DS 12.976</name>
    <dbReference type="NCBI Taxonomy" id="1352936"/>
    <lineage>
        <taxon>Bacteria</taxon>
        <taxon>Bacillati</taxon>
        <taxon>Actinomycetota</taxon>
        <taxon>Actinomycetes</taxon>
        <taxon>Kitasatosporales</taxon>
        <taxon>Streptomycetaceae</taxon>
        <taxon>Streptomyces</taxon>
    </lineage>
</organism>
<dbReference type="STRING" id="1352936.M878_38075"/>
<dbReference type="AlphaFoldDB" id="V6JW39"/>
<dbReference type="EMBL" id="AWQX01000334">
    <property type="protein sequence ID" value="EST21109.1"/>
    <property type="molecule type" value="Genomic_DNA"/>
</dbReference>
<dbReference type="GO" id="GO:0043531">
    <property type="term" value="F:ADP binding"/>
    <property type="evidence" value="ECO:0007669"/>
    <property type="project" value="InterPro"/>
</dbReference>
<keyword evidence="4" id="KW-1185">Reference proteome</keyword>
<feature type="compositionally biased region" description="Low complexity" evidence="1">
    <location>
        <begin position="581"/>
        <end position="593"/>
    </location>
</feature>
<dbReference type="HOGENOM" id="CLU_004665_2_1_11"/>
<dbReference type="SUPFAM" id="SSF48452">
    <property type="entry name" value="TPR-like"/>
    <property type="match status" value="1"/>
</dbReference>
<feature type="region of interest" description="Disordered" evidence="1">
    <location>
        <begin position="576"/>
        <end position="647"/>
    </location>
</feature>
<accession>V6JW39</accession>
<reference evidence="3 4" key="1">
    <citation type="journal article" date="2014" name="Genome Announc.">
        <title>Draft Genome Sequence of Streptomyces roseochromogenes subsp. oscitans DS 12.976, Producer of the Aminocoumarin Antibiotic Clorobiocin.</title>
        <authorList>
            <person name="Ruckert C."/>
            <person name="Kalinowski J."/>
            <person name="Heide L."/>
            <person name="Apel A.K."/>
        </authorList>
    </citation>
    <scope>NUCLEOTIDE SEQUENCE [LARGE SCALE GENOMIC DNA]</scope>
    <source>
        <strain evidence="3 4">DS 12.976</strain>
    </source>
</reference>
<dbReference type="InterPro" id="IPR041664">
    <property type="entry name" value="AAA_16"/>
</dbReference>
<sequence>MPARDLYLYRQEAPLPARPVVTRGLPQDVVGFTGRRRELERLLAAAGPGRVVNIHTVDGMPGVGKTALVTRAAHLLAEHFPDGQFFYDLHAHTPDLPTAQPVDVLAVLLTGLGIAPRHLPRSLEGRSHLWRDQLTGKRVLLVLDDAAGHAQIQPLVPASPGCLTLVTSRRRLIALDGADPVSLAPLTPDEAAELFTSRSRRAPTDSSEQDAVAETVCLCGYLPLAIVLLAGRLRHKDPATWSLARFAAEFAEAQDRLGELDDGDNRAVYTAFTLSYRDLPADQQRLFRRIGLHPGPDIDAYAAAALDDAPLAATRRRLEALYTAHLLDETAPGRYQSHDLLRAYARTLTTEHDTPDNRAQAIDRLLEYYQHTAQSADQHLARTSRPGSPPAERQATAPDLPDRAAALAWLRTERDNLLACIDTATHQQAPRAVHLTAAIAAFLLQDGPWPQAATLHQRAAATAHHNNDQLGEATALHDLGRVRYLAADYEQATRLQERALALYEGLGNRLGQANALNELGRVRYMAGDYVQATPLQERALALYEELGNRLGQANALNDLGRVRYLTGDYQLVQPPSGAGLGPVRGARIPARAGPRPPRSGPRAIRGWRLRASDPPSGAGPGPVRRARIPARAGPCPPRSGPCAVRDR</sequence>
<feature type="compositionally biased region" description="Low complexity" evidence="1">
    <location>
        <begin position="600"/>
        <end position="616"/>
    </location>
</feature>
<name>V6JW39_STRRC</name>
<dbReference type="Gene3D" id="1.25.40.10">
    <property type="entry name" value="Tetratricopeptide repeat domain"/>
    <property type="match status" value="1"/>
</dbReference>
<dbReference type="SUPFAM" id="SSF52540">
    <property type="entry name" value="P-loop containing nucleoside triphosphate hydrolases"/>
    <property type="match status" value="1"/>
</dbReference>
<dbReference type="Gene3D" id="3.40.50.300">
    <property type="entry name" value="P-loop containing nucleotide triphosphate hydrolases"/>
    <property type="match status" value="1"/>
</dbReference>